<dbReference type="EMBL" id="LBIA02000001">
    <property type="protein sequence ID" value="TKT71874.1"/>
    <property type="molecule type" value="Genomic_DNA"/>
</dbReference>
<organism evidence="2 3">
    <name type="scientific">Afipia massiliensis</name>
    <dbReference type="NCBI Taxonomy" id="211460"/>
    <lineage>
        <taxon>Bacteria</taxon>
        <taxon>Pseudomonadati</taxon>
        <taxon>Pseudomonadota</taxon>
        <taxon>Alphaproteobacteria</taxon>
        <taxon>Hyphomicrobiales</taxon>
        <taxon>Nitrobacteraceae</taxon>
        <taxon>Afipia</taxon>
    </lineage>
</organism>
<dbReference type="Proteomes" id="UP000034832">
    <property type="component" value="Unassembled WGS sequence"/>
</dbReference>
<dbReference type="Pfam" id="PF20352">
    <property type="entry name" value="DUF6647"/>
    <property type="match status" value="1"/>
</dbReference>
<evidence type="ECO:0000313" key="2">
    <source>
        <dbReference type="EMBL" id="TKT71874.1"/>
    </source>
</evidence>
<evidence type="ECO:0000313" key="3">
    <source>
        <dbReference type="Proteomes" id="UP000034832"/>
    </source>
</evidence>
<gene>
    <name evidence="2" type="ORF">YH63_010850</name>
</gene>
<proteinExistence type="predicted"/>
<feature type="domain" description="DUF6647" evidence="1">
    <location>
        <begin position="4"/>
        <end position="129"/>
    </location>
</feature>
<accession>A0A4U6BSW7</accession>
<sequence>MTALLTAIAMWLSVNFDLPATHEPPKVELVSPAKINAIRYQAFAAWQQHDIAGNAEGNSRATVAVYDDATQTIYLPVSWTSAAPADLSVLVHEMVHHLQNIGRLKYECPAAREELAYRAQDKWLGLFGSNLEQAFDLDKFTLKVSTACGY</sequence>
<name>A0A4U6BSW7_9BRAD</name>
<dbReference type="STRING" id="211460.YH63_08140"/>
<keyword evidence="3" id="KW-1185">Reference proteome</keyword>
<dbReference type="OrthoDB" id="7851356at2"/>
<dbReference type="InterPro" id="IPR046589">
    <property type="entry name" value="DUF6647"/>
</dbReference>
<comment type="caution">
    <text evidence="2">The sequence shown here is derived from an EMBL/GenBank/DDBJ whole genome shotgun (WGS) entry which is preliminary data.</text>
</comment>
<dbReference type="AlphaFoldDB" id="A0A4U6BSW7"/>
<dbReference type="RefSeq" id="WP_046827599.1">
    <property type="nucleotide sequence ID" value="NZ_LBIA02000001.1"/>
</dbReference>
<evidence type="ECO:0000259" key="1">
    <source>
        <dbReference type="Pfam" id="PF20352"/>
    </source>
</evidence>
<protein>
    <recommendedName>
        <fullName evidence="1">DUF6647 domain-containing protein</fullName>
    </recommendedName>
</protein>
<reference evidence="2" key="1">
    <citation type="submission" date="2019-04" db="EMBL/GenBank/DDBJ databases">
        <title>Whole genome sequencing of cave bacteria.</title>
        <authorList>
            <person name="Gan H.M."/>
            <person name="Barton H."/>
            <person name="Savka M.A."/>
        </authorList>
    </citation>
    <scope>NUCLEOTIDE SEQUENCE [LARGE SCALE GENOMIC DNA]</scope>
    <source>
        <strain evidence="2">LC387</strain>
    </source>
</reference>